<feature type="transmembrane region" description="Helical" evidence="8">
    <location>
        <begin position="37"/>
        <end position="58"/>
    </location>
</feature>
<reference evidence="10 11" key="1">
    <citation type="journal article" date="2017" name="ISME J.">
        <title>Unveiling bifidobacterial biogeography across the mammalian branch of the tree of life.</title>
        <authorList>
            <person name="Milani C."/>
            <person name="Mangifesta M."/>
            <person name="Mancabelli L."/>
            <person name="Lugli G.A."/>
            <person name="James K."/>
            <person name="Duranti S."/>
            <person name="Turroni F."/>
            <person name="Ferrario C."/>
            <person name="Ossiprandi M.C."/>
            <person name="van Sinderen D."/>
            <person name="Ventura M."/>
        </authorList>
    </citation>
    <scope>NUCLEOTIDE SEQUENCE [LARGE SCALE GENOMIC DNA]</scope>
    <source>
        <strain evidence="11">Ham19E</strain>
    </source>
</reference>
<gene>
    <name evidence="10" type="ORF">B1526_1174</name>
</gene>
<dbReference type="EMBL" id="MVOH01000014">
    <property type="protein sequence ID" value="PAU67451.1"/>
    <property type="molecule type" value="Genomic_DNA"/>
</dbReference>
<feature type="compositionally biased region" description="Polar residues" evidence="7">
    <location>
        <begin position="240"/>
        <end position="251"/>
    </location>
</feature>
<evidence type="ECO:0000256" key="6">
    <source>
        <dbReference type="ARBA" id="ARBA00023136"/>
    </source>
</evidence>
<feature type="region of interest" description="Disordered" evidence="7">
    <location>
        <begin position="240"/>
        <end position="280"/>
    </location>
</feature>
<sequence>MEVALQNSPFFLGVEYLAIFCCGMAGGLAAIRKGYDVFTIIITAWLTALGGGMIRDILLGAVPPVCISDRVSVITALLAGCTVAVIHPEVDKLKWSMLTIDALALGLFAVNGTSKGLVYNTSGMTAVFLGTFTAMGGGMIRDILLNEVPMVIRDRHWYIVPAVIGSMLTVPVWRWHARGFINDQVEMTLDVAIIAIVVLLRLGSVRFNWQLPTAVPRAKAHLPHVLLVRRVHHRVGDVTVQNVPQPPTTQDGAAMESGDAQMAEAHRETDMHGGADDPRQ</sequence>
<keyword evidence="3" id="KW-1003">Cell membrane</keyword>
<evidence type="ECO:0000313" key="10">
    <source>
        <dbReference type="EMBL" id="PAU67451.1"/>
    </source>
</evidence>
<evidence type="ECO:0000256" key="1">
    <source>
        <dbReference type="ARBA" id="ARBA00004651"/>
    </source>
</evidence>
<keyword evidence="11" id="KW-1185">Reference proteome</keyword>
<dbReference type="Pfam" id="PF03458">
    <property type="entry name" value="Gly_transporter"/>
    <property type="match status" value="2"/>
</dbReference>
<evidence type="ECO:0000256" key="4">
    <source>
        <dbReference type="ARBA" id="ARBA00022692"/>
    </source>
</evidence>
<feature type="transmembrane region" description="Helical" evidence="8">
    <location>
        <begin position="117"/>
        <end position="136"/>
    </location>
</feature>
<comment type="similarity">
    <text evidence="2">Belongs to the UPF0126 family.</text>
</comment>
<feature type="domain" description="Glycine transporter" evidence="9">
    <location>
        <begin position="99"/>
        <end position="172"/>
    </location>
</feature>
<keyword evidence="4 8" id="KW-0812">Transmembrane</keyword>
<feature type="transmembrane region" description="Helical" evidence="8">
    <location>
        <begin position="187"/>
        <end position="209"/>
    </location>
</feature>
<dbReference type="InterPro" id="IPR005115">
    <property type="entry name" value="Gly_transporter"/>
</dbReference>
<name>A0A2A2EEK0_9BIFI</name>
<evidence type="ECO:0000313" key="11">
    <source>
        <dbReference type="Proteomes" id="UP000218399"/>
    </source>
</evidence>
<protein>
    <recommendedName>
        <fullName evidence="9">Glycine transporter domain-containing protein</fullName>
    </recommendedName>
</protein>
<keyword evidence="6 8" id="KW-0472">Membrane</keyword>
<feature type="transmembrane region" description="Helical" evidence="8">
    <location>
        <begin position="156"/>
        <end position="175"/>
    </location>
</feature>
<comment type="subcellular location">
    <subcellularLocation>
        <location evidence="1">Cell membrane</location>
        <topology evidence="1">Multi-pass membrane protein</topology>
    </subcellularLocation>
</comment>
<dbReference type="RefSeq" id="WP_095615166.1">
    <property type="nucleotide sequence ID" value="NZ_MVOH01000014.1"/>
</dbReference>
<evidence type="ECO:0000256" key="8">
    <source>
        <dbReference type="SAM" id="Phobius"/>
    </source>
</evidence>
<proteinExistence type="inferred from homology"/>
<feature type="transmembrane region" description="Helical" evidence="8">
    <location>
        <begin position="12"/>
        <end position="31"/>
    </location>
</feature>
<evidence type="ECO:0000256" key="7">
    <source>
        <dbReference type="SAM" id="MobiDB-lite"/>
    </source>
</evidence>
<dbReference type="Proteomes" id="UP000218399">
    <property type="component" value="Unassembled WGS sequence"/>
</dbReference>
<dbReference type="AlphaFoldDB" id="A0A2A2EEK0"/>
<dbReference type="OrthoDB" id="9791874at2"/>
<evidence type="ECO:0000256" key="3">
    <source>
        <dbReference type="ARBA" id="ARBA00022475"/>
    </source>
</evidence>
<accession>A0A2A2EEK0</accession>
<dbReference type="GO" id="GO:0005886">
    <property type="term" value="C:plasma membrane"/>
    <property type="evidence" value="ECO:0007669"/>
    <property type="project" value="UniProtKB-SubCell"/>
</dbReference>
<feature type="domain" description="Glycine transporter" evidence="9">
    <location>
        <begin position="14"/>
        <end position="87"/>
    </location>
</feature>
<organism evidence="10 11">
    <name type="scientific">Bifidobacterium criceti</name>
    <dbReference type="NCBI Taxonomy" id="1960969"/>
    <lineage>
        <taxon>Bacteria</taxon>
        <taxon>Bacillati</taxon>
        <taxon>Actinomycetota</taxon>
        <taxon>Actinomycetes</taxon>
        <taxon>Bifidobacteriales</taxon>
        <taxon>Bifidobacteriaceae</taxon>
        <taxon>Bifidobacterium</taxon>
    </lineage>
</organism>
<feature type="compositionally biased region" description="Basic and acidic residues" evidence="7">
    <location>
        <begin position="264"/>
        <end position="280"/>
    </location>
</feature>
<dbReference type="PANTHER" id="PTHR30506:SF3">
    <property type="entry name" value="UPF0126 INNER MEMBRANE PROTEIN YADS-RELATED"/>
    <property type="match status" value="1"/>
</dbReference>
<comment type="caution">
    <text evidence="10">The sequence shown here is derived from an EMBL/GenBank/DDBJ whole genome shotgun (WGS) entry which is preliminary data.</text>
</comment>
<keyword evidence="5 8" id="KW-1133">Transmembrane helix</keyword>
<evidence type="ECO:0000259" key="9">
    <source>
        <dbReference type="Pfam" id="PF03458"/>
    </source>
</evidence>
<evidence type="ECO:0000256" key="5">
    <source>
        <dbReference type="ARBA" id="ARBA00022989"/>
    </source>
</evidence>
<evidence type="ECO:0000256" key="2">
    <source>
        <dbReference type="ARBA" id="ARBA00008193"/>
    </source>
</evidence>
<dbReference type="PANTHER" id="PTHR30506">
    <property type="entry name" value="INNER MEMBRANE PROTEIN"/>
    <property type="match status" value="1"/>
</dbReference>